<dbReference type="PANTHER" id="PTHR15615:SF36">
    <property type="entry name" value="PHO85 CYCLIN-5"/>
    <property type="match status" value="1"/>
</dbReference>
<dbReference type="CDD" id="cd20557">
    <property type="entry name" value="CYCLIN_ScPCL1-like"/>
    <property type="match status" value="1"/>
</dbReference>
<dbReference type="OrthoDB" id="286814at2759"/>
<dbReference type="Proteomes" id="UP000053477">
    <property type="component" value="Unassembled WGS sequence"/>
</dbReference>
<dbReference type="InterPro" id="IPR013922">
    <property type="entry name" value="Cyclin_PHO80-like"/>
</dbReference>
<dbReference type="GO" id="GO:0016538">
    <property type="term" value="F:cyclin-dependent protein serine/threonine kinase regulator activity"/>
    <property type="evidence" value="ECO:0007669"/>
    <property type="project" value="TreeGrafter"/>
</dbReference>
<gene>
    <name evidence="2" type="ORF">SCHPADRAFT_917907</name>
</gene>
<protein>
    <recommendedName>
        <fullName evidence="4">Cyclin N-terminal domain-containing protein</fullName>
    </recommendedName>
</protein>
<dbReference type="SUPFAM" id="SSF47954">
    <property type="entry name" value="Cyclin-like"/>
    <property type="match status" value="1"/>
</dbReference>
<proteinExistence type="predicted"/>
<evidence type="ECO:0008006" key="4">
    <source>
        <dbReference type="Google" id="ProtNLM"/>
    </source>
</evidence>
<feature type="compositionally biased region" description="Low complexity" evidence="1">
    <location>
        <begin position="154"/>
        <end position="166"/>
    </location>
</feature>
<sequence>MTHRGAGVMRTHARWHPYTLSHTSASNTPNYAHCSVPTPSSAVGSTSQHDTSYLITPASSVDSISPASSFSSSPHASSSAPALLKTIPGAKPHPSKPPFVASLVEQSVKSLTEIWRPEYVPPVFCTSTQVSLTDATNPPSITSNARRATLARKPTLQLPSPCSPSTQPSPPSYSGLAQATAFFGEQIGDGTVVTEKELVPIRIYVHDVLRRSRTTCSVLQSALCYIEAIRKRIPELAELEKSGKTNKADFLIEDRIEVRDEALQTETSLSLCECPTEMMSTETSVPDSIKTVTQDQPSSTAQSENEGGLKKRKAPSKPLLPLPPLPSPLLCPRRAFLAALILASKFLQDRCYSNRAWAKLSGLTPREVSRCERALGEALEWRLWVGKSAVPSESSGRSLARARS</sequence>
<dbReference type="STRING" id="27342.A0A0H2QY58"/>
<accession>A0A0H2QY58</accession>
<dbReference type="GO" id="GO:0000307">
    <property type="term" value="C:cyclin-dependent protein kinase holoenzyme complex"/>
    <property type="evidence" value="ECO:0007669"/>
    <property type="project" value="TreeGrafter"/>
</dbReference>
<dbReference type="InterPro" id="IPR036915">
    <property type="entry name" value="Cyclin-like_sf"/>
</dbReference>
<organism evidence="2 3">
    <name type="scientific">Schizopora paradoxa</name>
    <dbReference type="NCBI Taxonomy" id="27342"/>
    <lineage>
        <taxon>Eukaryota</taxon>
        <taxon>Fungi</taxon>
        <taxon>Dikarya</taxon>
        <taxon>Basidiomycota</taxon>
        <taxon>Agaricomycotina</taxon>
        <taxon>Agaricomycetes</taxon>
        <taxon>Hymenochaetales</taxon>
        <taxon>Schizoporaceae</taxon>
        <taxon>Schizopora</taxon>
    </lineage>
</organism>
<name>A0A0H2QY58_9AGAM</name>
<feature type="compositionally biased region" description="Polar residues" evidence="1">
    <location>
        <begin position="279"/>
        <end position="305"/>
    </location>
</feature>
<evidence type="ECO:0000313" key="2">
    <source>
        <dbReference type="EMBL" id="KLO04490.1"/>
    </source>
</evidence>
<feature type="region of interest" description="Disordered" evidence="1">
    <location>
        <begin position="279"/>
        <end position="320"/>
    </location>
</feature>
<dbReference type="GO" id="GO:0005634">
    <property type="term" value="C:nucleus"/>
    <property type="evidence" value="ECO:0007669"/>
    <property type="project" value="TreeGrafter"/>
</dbReference>
<keyword evidence="3" id="KW-1185">Reference proteome</keyword>
<feature type="region of interest" description="Disordered" evidence="1">
    <location>
        <begin position="154"/>
        <end position="175"/>
    </location>
</feature>
<dbReference type="InParanoid" id="A0A0H2QY58"/>
<evidence type="ECO:0000256" key="1">
    <source>
        <dbReference type="SAM" id="MobiDB-lite"/>
    </source>
</evidence>
<reference evidence="2 3" key="1">
    <citation type="submission" date="2015-04" db="EMBL/GenBank/DDBJ databases">
        <title>Complete genome sequence of Schizopora paradoxa KUC8140, a cosmopolitan wood degrader in East Asia.</title>
        <authorList>
            <consortium name="DOE Joint Genome Institute"/>
            <person name="Min B."/>
            <person name="Park H."/>
            <person name="Jang Y."/>
            <person name="Kim J.-J."/>
            <person name="Kim K.H."/>
            <person name="Pangilinan J."/>
            <person name="Lipzen A."/>
            <person name="Riley R."/>
            <person name="Grigoriev I.V."/>
            <person name="Spatafora J.W."/>
            <person name="Choi I.-G."/>
        </authorList>
    </citation>
    <scope>NUCLEOTIDE SEQUENCE [LARGE SCALE GENOMIC DNA]</scope>
    <source>
        <strain evidence="2 3">KUC8140</strain>
    </source>
</reference>
<dbReference type="Gene3D" id="1.10.472.10">
    <property type="entry name" value="Cyclin-like"/>
    <property type="match status" value="1"/>
</dbReference>
<dbReference type="PANTHER" id="PTHR15615">
    <property type="match status" value="1"/>
</dbReference>
<evidence type="ECO:0000313" key="3">
    <source>
        <dbReference type="Proteomes" id="UP000053477"/>
    </source>
</evidence>
<dbReference type="EMBL" id="KQ086523">
    <property type="protein sequence ID" value="KLO04490.1"/>
    <property type="molecule type" value="Genomic_DNA"/>
</dbReference>
<dbReference type="AlphaFoldDB" id="A0A0H2QY58"/>
<dbReference type="GO" id="GO:0019901">
    <property type="term" value="F:protein kinase binding"/>
    <property type="evidence" value="ECO:0007669"/>
    <property type="project" value="InterPro"/>
</dbReference>